<feature type="region of interest" description="Disordered" evidence="1">
    <location>
        <begin position="806"/>
        <end position="918"/>
    </location>
</feature>
<protein>
    <submittedName>
        <fullName evidence="3">Uncharacterized protein</fullName>
    </submittedName>
</protein>
<feature type="compositionally biased region" description="Basic and acidic residues" evidence="1">
    <location>
        <begin position="828"/>
        <end position="838"/>
    </location>
</feature>
<feature type="compositionally biased region" description="Basic and acidic residues" evidence="1">
    <location>
        <begin position="78"/>
        <end position="88"/>
    </location>
</feature>
<feature type="region of interest" description="Disordered" evidence="1">
    <location>
        <begin position="200"/>
        <end position="254"/>
    </location>
</feature>
<organism evidence="3 4">
    <name type="scientific">Discina gigas</name>
    <dbReference type="NCBI Taxonomy" id="1032678"/>
    <lineage>
        <taxon>Eukaryota</taxon>
        <taxon>Fungi</taxon>
        <taxon>Dikarya</taxon>
        <taxon>Ascomycota</taxon>
        <taxon>Pezizomycotina</taxon>
        <taxon>Pezizomycetes</taxon>
        <taxon>Pezizales</taxon>
        <taxon>Discinaceae</taxon>
        <taxon>Discina</taxon>
    </lineage>
</organism>
<feature type="compositionally biased region" description="Basic residues" evidence="1">
    <location>
        <begin position="565"/>
        <end position="574"/>
    </location>
</feature>
<feature type="compositionally biased region" description="Low complexity" evidence="1">
    <location>
        <begin position="244"/>
        <end position="254"/>
    </location>
</feature>
<feature type="transmembrane region" description="Helical" evidence="2">
    <location>
        <begin position="1136"/>
        <end position="1160"/>
    </location>
</feature>
<dbReference type="Proteomes" id="UP001447188">
    <property type="component" value="Unassembled WGS sequence"/>
</dbReference>
<feature type="compositionally biased region" description="Polar residues" evidence="1">
    <location>
        <begin position="659"/>
        <end position="674"/>
    </location>
</feature>
<sequence>MSLPHARQTPSLPSTDSTLAPSLVQNQLSSSTLNASPLRTTPDPSLGRTISNSSSLARKAYRSRKSGGFLLDTAAESDGGRHRERDGAGQRGRGLGGFLAEMPLRMFREPTPPPQVDEELLTGDTDTARIVSLALANGATRKVETAWRGVQQRSASASRWLSGDFGSEGHGKWIGVSAPQPGTSNGRDRAISPSRGFLVTASMNQRRSVSTDHSGGGNGARRLSPLNPSSSPPPPPLGLRQGYPSSSLSPLPTSAFPYQQLQKKRGLQGQEQLRELQKQYKFSEATLQRTLKAKQQLELSALYKRLLTIYPQTDIPPGGSAKDGTVERAYNPLMSIRNKKIRNRERIQLDLSSWEDPGAVEQWIEDVAVAVHEFPEDLHVIAPMLPPPPQPSGIITKQKRPRLDWVISPQELLAEFYWIEDIDRMRREEKYYNNELTEQPQGPQRAKGKGSQLSLKTLLEKEVKKSRSSFELARRKLSSRRLNDDLHAQDPAKKSPADASKRQAKTKALVEPHPFPKLGPEEYVYSTPPSSSEESGRSSESEMDYQDEEYSGMDVDTSGVEEAKRKHHRRRRKLGQIITGGKRGGKKVKRRNDAYALDADERRKRQEIEEKEWMAEMGGRMVETEGTGGRSYSVNDEYDSAAVGLRRNGHVPGPDGLGKSSTGMSLPTTLGESRSSLERYGNGVAGRKSMDFGEVVVPSIAISLSPPGTRAWDGGYDTDGRGRVGRKEEGREVEKRKMSPTKNLFERSQEAFVRVREGSLDRRRESVELARTGSDKIKDKSKGRVKSRVEKIRNEVAKVEDFILRRDPGGSVVGSPTGSSFAESIGSRSDDDRNRLTRENTVSASEAEDEGRRGSKTWGRSSLEVPDGRRQKKYRGPHSTSYMPSIASPSLPKAKWKGKTGPLQHDTMGTDVDTDDDRRVPRGIYRLAPPSQGASREVSPARSVVFQSIEKKRDDRLRPIVLEAVKKLPKTPTLVDEERPVVSPTAATAHRPFATRRDLMMAKAYLTRSGVVARGITAKRARSTGAGGIVVTAKKHMGSAAAVSRDIRVAEQVFVRKANYFTDSTVLGLRRAIDRIRAEIEVVLTPMLVTVSEGADALNEQLTTSCTLAVNGINEEAAAMARRKRRQMRWVRRGGYVLLEWAVLGVMWWVWLVVVVLNIVRGVFRVGVGTVRWVLWM</sequence>
<feature type="compositionally biased region" description="Basic and acidic residues" evidence="1">
    <location>
        <begin position="481"/>
        <end position="501"/>
    </location>
</feature>
<feature type="compositionally biased region" description="Polar residues" evidence="1">
    <location>
        <begin position="201"/>
        <end position="213"/>
    </location>
</feature>
<evidence type="ECO:0000256" key="2">
    <source>
        <dbReference type="SAM" id="Phobius"/>
    </source>
</evidence>
<gene>
    <name evidence="3" type="ORF">Q9L58_005776</name>
</gene>
<feature type="region of interest" description="Disordered" evidence="1">
    <location>
        <begin position="649"/>
        <end position="675"/>
    </location>
</feature>
<keyword evidence="4" id="KW-1185">Reference proteome</keyword>
<keyword evidence="2" id="KW-1133">Transmembrane helix</keyword>
<evidence type="ECO:0000256" key="1">
    <source>
        <dbReference type="SAM" id="MobiDB-lite"/>
    </source>
</evidence>
<feature type="compositionally biased region" description="Polar residues" evidence="1">
    <location>
        <begin position="8"/>
        <end position="52"/>
    </location>
</feature>
<reference evidence="3 4" key="1">
    <citation type="submission" date="2024-02" db="EMBL/GenBank/DDBJ databases">
        <title>Discinaceae phylogenomics.</title>
        <authorList>
            <person name="Dirks A.C."/>
            <person name="James T.Y."/>
        </authorList>
    </citation>
    <scope>NUCLEOTIDE SEQUENCE [LARGE SCALE GENOMIC DNA]</scope>
    <source>
        <strain evidence="3 4">ACD0624</strain>
    </source>
</reference>
<accession>A0ABR3GH65</accession>
<keyword evidence="2" id="KW-0472">Membrane</keyword>
<feature type="compositionally biased region" description="Low complexity" evidence="1">
    <location>
        <begin position="521"/>
        <end position="533"/>
    </location>
</feature>
<feature type="region of interest" description="Disordered" evidence="1">
    <location>
        <begin position="711"/>
        <end position="738"/>
    </location>
</feature>
<dbReference type="PANTHER" id="PTHR38426">
    <property type="entry name" value="MAINTENANCE OF TELOMERE CAPPING PROTEIN 4"/>
    <property type="match status" value="1"/>
</dbReference>
<comment type="caution">
    <text evidence="3">The sequence shown here is derived from an EMBL/GenBank/DDBJ whole genome shotgun (WGS) entry which is preliminary data.</text>
</comment>
<dbReference type="EMBL" id="JBBBZM010000073">
    <property type="protein sequence ID" value="KAL0635289.1"/>
    <property type="molecule type" value="Genomic_DNA"/>
</dbReference>
<keyword evidence="2" id="KW-0812">Transmembrane</keyword>
<dbReference type="PANTHER" id="PTHR38426:SF1">
    <property type="entry name" value="MAINTENANCE OF TELOMERE CAPPING PROTEIN 4"/>
    <property type="match status" value="1"/>
</dbReference>
<proteinExistence type="predicted"/>
<evidence type="ECO:0000313" key="4">
    <source>
        <dbReference type="Proteomes" id="UP001447188"/>
    </source>
</evidence>
<feature type="compositionally biased region" description="Acidic residues" evidence="1">
    <location>
        <begin position="541"/>
        <end position="551"/>
    </location>
</feature>
<feature type="region of interest" description="Disordered" evidence="1">
    <location>
        <begin position="1"/>
        <end position="52"/>
    </location>
</feature>
<feature type="compositionally biased region" description="Low complexity" evidence="1">
    <location>
        <begin position="809"/>
        <end position="820"/>
    </location>
</feature>
<feature type="region of interest" description="Disordered" evidence="1">
    <location>
        <begin position="72"/>
        <end position="95"/>
    </location>
</feature>
<feature type="region of interest" description="Disordered" evidence="1">
    <location>
        <begin position="481"/>
        <end position="597"/>
    </location>
</feature>
<dbReference type="InterPro" id="IPR038769">
    <property type="entry name" value="MTC4"/>
</dbReference>
<evidence type="ECO:0000313" key="3">
    <source>
        <dbReference type="EMBL" id="KAL0635289.1"/>
    </source>
</evidence>
<name>A0ABR3GH65_9PEZI</name>
<feature type="compositionally biased region" description="Basic and acidic residues" evidence="1">
    <location>
        <begin position="718"/>
        <end position="737"/>
    </location>
</feature>